<dbReference type="SUPFAM" id="SSF48403">
    <property type="entry name" value="Ankyrin repeat"/>
    <property type="match status" value="2"/>
</dbReference>
<feature type="compositionally biased region" description="Polar residues" evidence="5">
    <location>
        <begin position="1709"/>
        <end position="1724"/>
    </location>
</feature>
<evidence type="ECO:0000256" key="4">
    <source>
        <dbReference type="PROSITE-ProRule" id="PRU00023"/>
    </source>
</evidence>
<evidence type="ECO:0000259" key="6">
    <source>
        <dbReference type="Pfam" id="PF05057"/>
    </source>
</evidence>
<dbReference type="Gene3D" id="1.25.40.20">
    <property type="entry name" value="Ankyrin repeat-containing domain"/>
    <property type="match status" value="3"/>
</dbReference>
<feature type="repeat" description="ANK" evidence="4">
    <location>
        <begin position="1268"/>
        <end position="1296"/>
    </location>
</feature>
<feature type="repeat" description="ANK" evidence="4">
    <location>
        <begin position="1334"/>
        <end position="1366"/>
    </location>
</feature>
<dbReference type="InterPro" id="IPR029058">
    <property type="entry name" value="AB_hydrolase_fold"/>
</dbReference>
<feature type="region of interest" description="Disordered" evidence="5">
    <location>
        <begin position="1561"/>
        <end position="1587"/>
    </location>
</feature>
<evidence type="ECO:0000256" key="3">
    <source>
        <dbReference type="ARBA" id="ARBA00023043"/>
    </source>
</evidence>
<dbReference type="SMART" id="SM00248">
    <property type="entry name" value="ANK"/>
    <property type="match status" value="14"/>
</dbReference>
<dbReference type="PANTHER" id="PTHR24198">
    <property type="entry name" value="ANKYRIN REPEAT AND PROTEIN KINASE DOMAIN-CONTAINING PROTEIN"/>
    <property type="match status" value="1"/>
</dbReference>
<feature type="compositionally biased region" description="Polar residues" evidence="5">
    <location>
        <begin position="1803"/>
        <end position="1835"/>
    </location>
</feature>
<feature type="compositionally biased region" description="Polar residues" evidence="5">
    <location>
        <begin position="1681"/>
        <end position="1702"/>
    </location>
</feature>
<comment type="similarity">
    <text evidence="1">Belongs to the putative lipase ROG1 family.</text>
</comment>
<gene>
    <name evidence="8" type="ORF">QQZ08_000324</name>
</gene>
<feature type="compositionally biased region" description="Acidic residues" evidence="5">
    <location>
        <begin position="824"/>
        <end position="878"/>
    </location>
</feature>
<evidence type="ECO:0000256" key="2">
    <source>
        <dbReference type="ARBA" id="ARBA00022737"/>
    </source>
</evidence>
<dbReference type="Gene3D" id="3.40.50.1820">
    <property type="entry name" value="alpha/beta hydrolase"/>
    <property type="match status" value="1"/>
</dbReference>
<feature type="repeat" description="ANK" evidence="4">
    <location>
        <begin position="1301"/>
        <end position="1333"/>
    </location>
</feature>
<sequence length="1843" mass="203096">MSSLRRSATRGGTVRRSETKKGGDGPAKRAKGYDIIQQGIKQLYPPEDKPGVGSDIDIVLVPGLAAHPEDSWKSKTGFNWTTHEDGIIRDFPRARIMLYMYESQWIGHLKVRQQVMSNIAMSLLGCLRSKREDCKSRPIVFIAHSMGGLVVAKAVTYADSRRELFPVMFEAISATIFFGTPFGGAKEAAWATMYASVAEKFGKAYQSKLLDFMRPGEEALRELKSEFMRLTKKLNHKIEVVCFWELEPTDLTKMAHLPALFGLTKALMPASMELVTRESATLGGDIEPGLSCNHRDLVKFEGPKDKIWSQIVREHLKRTINGAHLTAKNRVTTARDLDFSSLKGITEALGGTQVDKKRRDISKTVTASSWITSAAEYSQWFGVTEAQADQSMPFGPPLDCLWIRGREGRGKTGAMLAALENVETFVKKNEELNPGQDKILLAYFFCDPSTDHCTAEDLLKSLLCQLVYQQNALATHAKAFVKKKIRDGTSKSQAQPTVENLWQCLQDMLLDDFIGRRVYFLLSNLHVLPDESDSTAKLMTYLGQVFVRVNTASNDPDAREVSTRWLITSRDTHLIGKSMGTTGIRLVDLEDEKYGDKVQMELRKHAKGRVTILGTTKNYSKALAFFASSLIGKRAQNLQWIDITCGQLEELPDVESHLKVRRILENTPQDLGQLLNGTWQHIFRTNADSTDKIKEMLRALILTFEDPSEDALGVLAGFSSTVEDKEELHSLIDMCKPFLAVKRTTVGFMSPAVKEHLLENSQELLGLSAEETKWQHGMLALRSLAHLMDAFDFPETILPEEAEDDDSDGDGVSDDNGSDGSEQSNDDENDNDSDGSNEHDEADLEFDSSDTDSDEDDTSVDSYEDWIDEDETEEDPEADILRDKALAYPVKHWLHHGSRATMEFAEELSQEEEFWKRDSLIRRRWLAEYTRMTGDFDNLDPRSLTALHVASSIGFMQLVVSLMDNGYSDELMEHDSLYNTPLHLAACFGRPHITEELLDRGAEIDDGEQLSEDTPLHMAAEEGHVHVMKKLLFRGAKPDTYSEHSGLVINAAISSGKFDAVELLVKAGVSLTLERDDVESPLAQAAAMSDVSMLEYLMQQYAHQLPPEEYSKAMISAAGAGRMETFKRLLEFQHKPEDFQWALNSAAEEAKWDIAEVLLERNSDLDCDEAFYQAAIGTEDRDNVLETLWEYTRGSISTDKVDDALYDATDREKYSTVKLLLEKFGANPNATGVDYGNALTAAAYDGRLDILELLLDAGAEVNSSDGWAIQAAAEEGHEEIVRELLKRGADVNASSKSDQFLSRTALYGASLAGRREIVELLLEHGADPNLGGQRDTPPIIAAAMLGQAEILSILIDAGADVNVVGTDGDTTPLIGAVRTISGTESLQKLLDAGADVNLPAENGVTALIAAACYEAEMRFLLDHGADVMHSTDDGTNALKAAVESEDNEVCLEILINHVSLILSALKHAMDSGNAAVTDVVHSAIETSKTSNIVTGTPSDDGSDANESHHDGSTIPENHEAEIDHGGHNPTVEFSQQNIMTPPDELASSYHPVEPRPFTQQFEAQPVSQTSYQQPGSGPPPSQQIPFPRVAEPSYQQPAYRPYPEHNTGVVPQFSPEQIPPSAPVKRKPAPMVQHARWSPHNSTVSINSQEKTAPPFQPYVPGVGSSSQGSVTSVMSQSSGNTGIYSQPSASTTSSTYANQAPPQHPSMRGNSLPQAQDLSSYNGSHWGGRYDHTPPRTTPDYGNRNQYTGMTPSRGGIPETSTPPQPLQRPPSQQHLYSSPATIQPYRDSRSPPQPMDGGQNAYPNPVSTQRPYSNNSGSVGQDQSQPDLRQQKSGFIGSMFR</sequence>
<dbReference type="Proteomes" id="UP001498421">
    <property type="component" value="Unassembled WGS sequence"/>
</dbReference>
<proteinExistence type="inferred from homology"/>
<dbReference type="InterPro" id="IPR007751">
    <property type="entry name" value="DUF676_lipase-like"/>
</dbReference>
<feature type="compositionally biased region" description="Polar residues" evidence="5">
    <location>
        <begin position="1490"/>
        <end position="1499"/>
    </location>
</feature>
<feature type="domain" description="DUF676" evidence="6">
    <location>
        <begin position="59"/>
        <end position="184"/>
    </location>
</feature>
<evidence type="ECO:0000313" key="8">
    <source>
        <dbReference type="EMBL" id="KAK7433384.1"/>
    </source>
</evidence>
<evidence type="ECO:0000259" key="7">
    <source>
        <dbReference type="Pfam" id="PF24883"/>
    </source>
</evidence>
<keyword evidence="2" id="KW-0677">Repeat</keyword>
<dbReference type="EMBL" id="JAZAVK010000001">
    <property type="protein sequence ID" value="KAK7433384.1"/>
    <property type="molecule type" value="Genomic_DNA"/>
</dbReference>
<dbReference type="Pfam" id="PF24883">
    <property type="entry name" value="NPHP3_N"/>
    <property type="match status" value="1"/>
</dbReference>
<dbReference type="InterPro" id="IPR036770">
    <property type="entry name" value="Ankyrin_rpt-contain_sf"/>
</dbReference>
<dbReference type="InterPro" id="IPR056884">
    <property type="entry name" value="NPHP3-like_N"/>
</dbReference>
<organism evidence="8 9">
    <name type="scientific">Neonectria magnoliae</name>
    <dbReference type="NCBI Taxonomy" id="2732573"/>
    <lineage>
        <taxon>Eukaryota</taxon>
        <taxon>Fungi</taxon>
        <taxon>Dikarya</taxon>
        <taxon>Ascomycota</taxon>
        <taxon>Pezizomycotina</taxon>
        <taxon>Sordariomycetes</taxon>
        <taxon>Hypocreomycetidae</taxon>
        <taxon>Hypocreales</taxon>
        <taxon>Nectriaceae</taxon>
        <taxon>Neonectria</taxon>
    </lineage>
</organism>
<dbReference type="Pfam" id="PF12796">
    <property type="entry name" value="Ank_2"/>
    <property type="match status" value="3"/>
</dbReference>
<evidence type="ECO:0000256" key="1">
    <source>
        <dbReference type="ARBA" id="ARBA00007920"/>
    </source>
</evidence>
<feature type="compositionally biased region" description="Low complexity" evidence="5">
    <location>
        <begin position="1660"/>
        <end position="1680"/>
    </location>
</feature>
<feature type="region of interest" description="Disordered" evidence="5">
    <location>
        <begin position="800"/>
        <end position="878"/>
    </location>
</feature>
<evidence type="ECO:0000256" key="5">
    <source>
        <dbReference type="SAM" id="MobiDB-lite"/>
    </source>
</evidence>
<feature type="region of interest" description="Disordered" evidence="5">
    <location>
        <begin position="1"/>
        <end position="33"/>
    </location>
</feature>
<evidence type="ECO:0008006" key="10">
    <source>
        <dbReference type="Google" id="ProtNLM"/>
    </source>
</evidence>
<keyword evidence="9" id="KW-1185">Reference proteome</keyword>
<dbReference type="Pfam" id="PF00023">
    <property type="entry name" value="Ank"/>
    <property type="match status" value="1"/>
</dbReference>
<dbReference type="PROSITE" id="PS50088">
    <property type="entry name" value="ANK_REPEAT"/>
    <property type="match status" value="6"/>
</dbReference>
<feature type="region of interest" description="Disordered" evidence="5">
    <location>
        <begin position="1490"/>
        <end position="1534"/>
    </location>
</feature>
<dbReference type="SUPFAM" id="SSF53474">
    <property type="entry name" value="alpha/beta-Hydrolases"/>
    <property type="match status" value="1"/>
</dbReference>
<dbReference type="PANTHER" id="PTHR24198:SF165">
    <property type="entry name" value="ANKYRIN REPEAT-CONTAINING PROTEIN-RELATED"/>
    <property type="match status" value="1"/>
</dbReference>
<dbReference type="PRINTS" id="PR01415">
    <property type="entry name" value="ANKYRIN"/>
</dbReference>
<keyword evidence="3 4" id="KW-0040">ANK repeat</keyword>
<dbReference type="Pfam" id="PF05057">
    <property type="entry name" value="DUF676"/>
    <property type="match status" value="1"/>
</dbReference>
<feature type="repeat" description="ANK" evidence="4">
    <location>
        <begin position="977"/>
        <end position="1009"/>
    </location>
</feature>
<reference evidence="8 9" key="1">
    <citation type="journal article" date="2025" name="Microbiol. Resour. Announc.">
        <title>Draft genome sequences for Neonectria magnoliae and Neonectria punicea, canker pathogens of Liriodendron tulipifera and Acer saccharum in West Virginia.</title>
        <authorList>
            <person name="Petronek H.M."/>
            <person name="Kasson M.T."/>
            <person name="Metheny A.M."/>
            <person name="Stauder C.M."/>
            <person name="Lovett B."/>
            <person name="Lynch S.C."/>
            <person name="Garnas J.R."/>
            <person name="Kasson L.R."/>
            <person name="Stajich J.E."/>
        </authorList>
    </citation>
    <scope>NUCLEOTIDE SEQUENCE [LARGE SCALE GENOMIC DNA]</scope>
    <source>
        <strain evidence="8 9">NRRL 64651</strain>
    </source>
</reference>
<feature type="repeat" description="ANK" evidence="4">
    <location>
        <begin position="1234"/>
        <end position="1266"/>
    </location>
</feature>
<feature type="domain" description="Nephrocystin 3-like N-terminal" evidence="7">
    <location>
        <begin position="369"/>
        <end position="570"/>
    </location>
</feature>
<dbReference type="InterPro" id="IPR002110">
    <property type="entry name" value="Ankyrin_rpt"/>
</dbReference>
<protein>
    <recommendedName>
        <fullName evidence="10">DUF676 domain-containing protein</fullName>
    </recommendedName>
</protein>
<feature type="repeat" description="ANK" evidence="4">
    <location>
        <begin position="1011"/>
        <end position="1043"/>
    </location>
</feature>
<dbReference type="PROSITE" id="PS50297">
    <property type="entry name" value="ANK_REP_REGION"/>
    <property type="match status" value="6"/>
</dbReference>
<feature type="compositionally biased region" description="Basic and acidic residues" evidence="5">
    <location>
        <begin position="15"/>
        <end position="27"/>
    </location>
</feature>
<comment type="caution">
    <text evidence="8">The sequence shown here is derived from an EMBL/GenBank/DDBJ whole genome shotgun (WGS) entry which is preliminary data.</text>
</comment>
<feature type="region of interest" description="Disordered" evidence="5">
    <location>
        <begin position="1645"/>
        <end position="1843"/>
    </location>
</feature>
<evidence type="ECO:0000313" key="9">
    <source>
        <dbReference type="Proteomes" id="UP001498421"/>
    </source>
</evidence>
<feature type="compositionally biased region" description="Acidic residues" evidence="5">
    <location>
        <begin position="800"/>
        <end position="817"/>
    </location>
</feature>
<accession>A0ABR1IKU1</accession>
<name>A0ABR1IKU1_9HYPO</name>
<feature type="compositionally biased region" description="Basic and acidic residues" evidence="5">
    <location>
        <begin position="1505"/>
        <end position="1526"/>
    </location>
</feature>